<accession>A0A8J6E1P9</accession>
<dbReference type="EMBL" id="JAHDYR010000025">
    <property type="protein sequence ID" value="KAG9393326.1"/>
    <property type="molecule type" value="Genomic_DNA"/>
</dbReference>
<organism evidence="1 2">
    <name type="scientific">Carpediemonas membranifera</name>
    <dbReference type="NCBI Taxonomy" id="201153"/>
    <lineage>
        <taxon>Eukaryota</taxon>
        <taxon>Metamonada</taxon>
        <taxon>Carpediemonas-like organisms</taxon>
        <taxon>Carpediemonas</taxon>
    </lineage>
</organism>
<protein>
    <submittedName>
        <fullName evidence="1">Uncharacterized protein</fullName>
    </submittedName>
</protein>
<sequence length="556" mass="62058">MALRNTFSAILARFHDYKAQKVLLSAYELSAAATDDIAGDVPSLLLKACNTLGWKPKHNSNAQNWPLEHNSSPNSVDTLLDMLRSLPPLPTASQAIINRAIAILAYGPELSMNVELNEGQHLPDRLHTLLQSTVWATLVQGGADPDLGDDPALQRVKYAYQTADKCLWFLCKKFFFSLHVATHDGESFHFSGGNQTVVAHYLYAGIMFKATTDITHHHAHFVDRFAVNRGFCSVEPVKFTRLVVPRVLHVHRYRGSYILETPHGQFGLGDNYRSRLGLEGGDVANPIRITFPACTKVSSEEARLPAWGKHELVRSVHIRATHTLVLTRVGLIVAGYNHSWFTGAVANPYTFNEVDLPAGFFPDHVICEEYLVLLTMGRQQMLSGRNDSGQLGLGHHDWMRGFVKAPLPVSIAVANEFYFNIVMSGTQLLFSGKVPSIAVKSGVLPFREDTIRSTPTPLRFPERVTQFYCDNTDLVWVGGGKTHCCTFNVAFNYTLPFEAAAMGVVDRRLCFLGVDGIWRVVRTYLMAEECVVKPADIDPTEWRVKTFFRVDIDPIE</sequence>
<proteinExistence type="predicted"/>
<dbReference type="AlphaFoldDB" id="A0A8J6E1P9"/>
<dbReference type="SUPFAM" id="SSF50985">
    <property type="entry name" value="RCC1/BLIP-II"/>
    <property type="match status" value="1"/>
</dbReference>
<comment type="caution">
    <text evidence="1">The sequence shown here is derived from an EMBL/GenBank/DDBJ whole genome shotgun (WGS) entry which is preliminary data.</text>
</comment>
<name>A0A8J6E1P9_9EUKA</name>
<keyword evidence="2" id="KW-1185">Reference proteome</keyword>
<dbReference type="Gene3D" id="2.130.10.30">
    <property type="entry name" value="Regulator of chromosome condensation 1/beta-lactamase-inhibitor protein II"/>
    <property type="match status" value="1"/>
</dbReference>
<dbReference type="InterPro" id="IPR009091">
    <property type="entry name" value="RCC1/BLIP-II"/>
</dbReference>
<evidence type="ECO:0000313" key="1">
    <source>
        <dbReference type="EMBL" id="KAG9393326.1"/>
    </source>
</evidence>
<evidence type="ECO:0000313" key="2">
    <source>
        <dbReference type="Proteomes" id="UP000717585"/>
    </source>
</evidence>
<dbReference type="Proteomes" id="UP000717585">
    <property type="component" value="Unassembled WGS sequence"/>
</dbReference>
<gene>
    <name evidence="1" type="ORF">J8273_3460</name>
</gene>
<reference evidence="1" key="1">
    <citation type="submission" date="2021-05" db="EMBL/GenBank/DDBJ databases">
        <title>A free-living protist that lacks canonical eukaryotic 1 DNA replication and segregation systems.</title>
        <authorList>
            <person name="Salas-Leiva D.E."/>
            <person name="Tromer E.C."/>
            <person name="Curtis B.A."/>
            <person name="Jerlstrom-Hultqvist J."/>
            <person name="Kolisko M."/>
            <person name="Yi Z."/>
            <person name="Salas-Leiva J.S."/>
            <person name="Gallot-Lavallee L."/>
            <person name="Kops G.J.P.L."/>
            <person name="Archibald J.M."/>
            <person name="Simpson A.G.B."/>
            <person name="Roger A.J."/>
        </authorList>
    </citation>
    <scope>NUCLEOTIDE SEQUENCE</scope>
    <source>
        <strain evidence="1">BICM</strain>
    </source>
</reference>